<sequence length="147" mass="16036">MASSNSLLVFTALLGIILILSLEVVSARELLQQTEEKVVEAGYEEKKASAFVPFPAISYGYRYQPIPSNGYYKGFQPMENVEKAGYEGQKASVPVGFPGGYRYVSIPAYGPYGPNNGVQPEGNYPGVIYSSSFYNSYPYVIGYGAQP</sequence>
<proteinExistence type="predicted"/>
<evidence type="ECO:0000313" key="2">
    <source>
        <dbReference type="Proteomes" id="UP001515500"/>
    </source>
</evidence>
<organism evidence="2 3">
    <name type="scientific">Dioscorea cayennensis subsp. rotundata</name>
    <name type="common">White Guinea yam</name>
    <name type="synonym">Dioscorea rotundata</name>
    <dbReference type="NCBI Taxonomy" id="55577"/>
    <lineage>
        <taxon>Eukaryota</taxon>
        <taxon>Viridiplantae</taxon>
        <taxon>Streptophyta</taxon>
        <taxon>Embryophyta</taxon>
        <taxon>Tracheophyta</taxon>
        <taxon>Spermatophyta</taxon>
        <taxon>Magnoliopsida</taxon>
        <taxon>Liliopsida</taxon>
        <taxon>Dioscoreales</taxon>
        <taxon>Dioscoreaceae</taxon>
        <taxon>Dioscorea</taxon>
    </lineage>
</organism>
<evidence type="ECO:0000313" key="3">
    <source>
        <dbReference type="RefSeq" id="XP_039119965.1"/>
    </source>
</evidence>
<dbReference type="RefSeq" id="XP_039119965.1">
    <property type="nucleotide sequence ID" value="XM_039264031.1"/>
</dbReference>
<keyword evidence="2" id="KW-1185">Reference proteome</keyword>
<gene>
    <name evidence="3" type="primary">LOC120256332</name>
</gene>
<dbReference type="AlphaFoldDB" id="A0AB40AYE5"/>
<dbReference type="Proteomes" id="UP001515500">
    <property type="component" value="Unplaced"/>
</dbReference>
<accession>A0AB40AYE5</accession>
<protein>
    <submittedName>
        <fullName evidence="3">Uncharacterized protein LOC120256332</fullName>
    </submittedName>
</protein>
<dbReference type="GeneID" id="120256332"/>
<evidence type="ECO:0000256" key="1">
    <source>
        <dbReference type="SAM" id="SignalP"/>
    </source>
</evidence>
<keyword evidence="1" id="KW-0732">Signal</keyword>
<name>A0AB40AYE5_DIOCR</name>
<reference evidence="3" key="1">
    <citation type="submission" date="2025-08" db="UniProtKB">
        <authorList>
            <consortium name="RefSeq"/>
        </authorList>
    </citation>
    <scope>IDENTIFICATION</scope>
</reference>
<feature type="signal peptide" evidence="1">
    <location>
        <begin position="1"/>
        <end position="27"/>
    </location>
</feature>
<feature type="chain" id="PRO_5044332869" evidence="1">
    <location>
        <begin position="28"/>
        <end position="147"/>
    </location>
</feature>